<dbReference type="RefSeq" id="WP_215240117.1">
    <property type="nucleotide sequence ID" value="NZ_CAJRAF010000002.1"/>
</dbReference>
<keyword evidence="2" id="KW-1185">Reference proteome</keyword>
<evidence type="ECO:0000313" key="2">
    <source>
        <dbReference type="Proteomes" id="UP000680038"/>
    </source>
</evidence>
<dbReference type="InterPro" id="IPR027848">
    <property type="entry name" value="DUF4494"/>
</dbReference>
<name>A0A916JDX0_9BACT</name>
<gene>
    <name evidence="1" type="ORF">DYBT9275_03646</name>
</gene>
<sequence length="169" mass="19412">MASWYLGKIRYQKEDDAGSLKTINEAYLVDAVSYTESEARLYKQIVTGASDFSVTSITRMRLADLFAYEEGEKWFKAKVIYFSVDEKSGKEKKVVNYMLVNADGIEQALERITESLRTMLIPYETTDINLTPILDVFPYTAEEDQEVEIPANFRPLSEVRAEQHITEDI</sequence>
<dbReference type="Proteomes" id="UP000680038">
    <property type="component" value="Unassembled WGS sequence"/>
</dbReference>
<evidence type="ECO:0008006" key="3">
    <source>
        <dbReference type="Google" id="ProtNLM"/>
    </source>
</evidence>
<accession>A0A916JDX0</accession>
<comment type="caution">
    <text evidence="1">The sequence shown here is derived from an EMBL/GenBank/DDBJ whole genome shotgun (WGS) entry which is preliminary data.</text>
</comment>
<reference evidence="1" key="1">
    <citation type="submission" date="2021-04" db="EMBL/GenBank/DDBJ databases">
        <authorList>
            <person name="Rodrigo-Torres L."/>
            <person name="Arahal R. D."/>
            <person name="Lucena T."/>
        </authorList>
    </citation>
    <scope>NUCLEOTIDE SEQUENCE</scope>
    <source>
        <strain evidence="1">CECT 9275</strain>
    </source>
</reference>
<organism evidence="1 2">
    <name type="scientific">Dyadobacter helix</name>
    <dbReference type="NCBI Taxonomy" id="2822344"/>
    <lineage>
        <taxon>Bacteria</taxon>
        <taxon>Pseudomonadati</taxon>
        <taxon>Bacteroidota</taxon>
        <taxon>Cytophagia</taxon>
        <taxon>Cytophagales</taxon>
        <taxon>Spirosomataceae</taxon>
        <taxon>Dyadobacter</taxon>
    </lineage>
</organism>
<dbReference type="Pfam" id="PF14902">
    <property type="entry name" value="DUF4494"/>
    <property type="match status" value="1"/>
</dbReference>
<proteinExistence type="predicted"/>
<protein>
    <recommendedName>
        <fullName evidence="3">DUF4494 domain-containing protein</fullName>
    </recommendedName>
</protein>
<evidence type="ECO:0000313" key="1">
    <source>
        <dbReference type="EMBL" id="CAG5005763.1"/>
    </source>
</evidence>
<dbReference type="AlphaFoldDB" id="A0A916JDX0"/>
<dbReference type="EMBL" id="CAJRAF010000002">
    <property type="protein sequence ID" value="CAG5005763.1"/>
    <property type="molecule type" value="Genomic_DNA"/>
</dbReference>